<dbReference type="RefSeq" id="XP_002113230.1">
    <property type="nucleotide sequence ID" value="XM_002113194.1"/>
</dbReference>
<name>B3S0U0_TRIAD</name>
<dbReference type="AlphaFoldDB" id="B3S0U0"/>
<evidence type="ECO:0000313" key="4">
    <source>
        <dbReference type="Proteomes" id="UP000009022"/>
    </source>
</evidence>
<dbReference type="HOGENOM" id="CLU_373137_0_0_1"/>
<dbReference type="EMBL" id="DS985246">
    <property type="protein sequence ID" value="EDV23704.1"/>
    <property type="molecule type" value="Genomic_DNA"/>
</dbReference>
<keyword evidence="1" id="KW-0175">Coiled coil</keyword>
<dbReference type="PhylomeDB" id="B3S0U0"/>
<dbReference type="Pfam" id="PF01926">
    <property type="entry name" value="MMR_HSR1"/>
    <property type="match status" value="1"/>
</dbReference>
<dbReference type="eggNOG" id="ENOG502S81G">
    <property type="taxonomic scope" value="Eukaryota"/>
</dbReference>
<reference evidence="3 4" key="1">
    <citation type="journal article" date="2008" name="Nature">
        <title>The Trichoplax genome and the nature of placozoans.</title>
        <authorList>
            <person name="Srivastava M."/>
            <person name="Begovic E."/>
            <person name="Chapman J."/>
            <person name="Putnam N.H."/>
            <person name="Hellsten U."/>
            <person name="Kawashima T."/>
            <person name="Kuo A."/>
            <person name="Mitros T."/>
            <person name="Salamov A."/>
            <person name="Carpenter M.L."/>
            <person name="Signorovitch A.Y."/>
            <person name="Moreno M.A."/>
            <person name="Kamm K."/>
            <person name="Grimwood J."/>
            <person name="Schmutz J."/>
            <person name="Shapiro H."/>
            <person name="Grigoriev I.V."/>
            <person name="Buss L.W."/>
            <person name="Schierwater B."/>
            <person name="Dellaporta S.L."/>
            <person name="Rokhsar D.S."/>
        </authorList>
    </citation>
    <scope>NUCLEOTIDE SEQUENCE [LARGE SCALE GENOMIC DNA]</scope>
    <source>
        <strain evidence="3 4">Grell-BS-1999</strain>
    </source>
</reference>
<dbReference type="SUPFAM" id="SSF52540">
    <property type="entry name" value="P-loop containing nucleoside triphosphate hydrolases"/>
    <property type="match status" value="1"/>
</dbReference>
<dbReference type="KEGG" id="tad:TRIADDRAFT_57168"/>
<dbReference type="GeneID" id="6754442"/>
<proteinExistence type="predicted"/>
<feature type="coiled-coil region" evidence="1">
    <location>
        <begin position="408"/>
        <end position="435"/>
    </location>
</feature>
<sequence>MPAIEISEIQAKLAAGFKLTQQANGKDLVLVIGNTGVGKSTFLNYMLGHTMRENEELDVIEAVETSALHIGHEMRSETLYARPVVSQDYPWVFTDCPGFLDNRITNDTIVTSISMELAIRSANQVKGIIILMDATEFLNSRLSTLSPLMKILIKLFRDPVEMLKYSVIGVTKTDKMKGGKTKSKRMMVQAFGKIKEECQRKIQTLQSEFERQGHKAFFSIGSENKEESDLRELTVSDYKVMTEYISAVLRRQDEIVFIDVLDDGDSKQHIIDRIHAIRPRTEAQTGHSLQDTLPTALSASAEYLQLDTLSLRPITVADFNFEHYDVNRRHFNLAIYDFASEGSRLIGAIIGVANQLKRMIDMWQDNKIRMAALNKLKSELQNYISVSEGPRKLLNTWSEMLSENAQSIQSAQEDIHSIKNQIKKHEQELNEVNTDKPIKFAEKIYLKKEWYWTHHKELFKFDTENESVPIVDVDKHIGNGCWCYTKDERKKGRYKSLYLSDWLAYGDARITVYIASKDEEGNRKLVRDLQTEIHRSGELLAEIQANLSLLEESKDRLLSSIKSMENVVQEEVEKDRADKMLQCDGEIEQLSARMTENRKQIKMTKAKALKLLKKFCDDSESLNIHKKFKIVKSINELLQLPGTLVDKFIERYEGFKAEFKTIQKCFRIDLDKEDLSQFSQDNSTDQLDRAINRKDPISGKWIRTLVVTKAGTGFELSSLVEQFPENCIGSVFEFIHPTGKKERIFYGDWTIMSEWPALTGQEERFSQADQVLGMSSNDPLELIKVKKSVEEEIELLVQGIQEQEEELFAKRDQLKKITERLKGLGFLLSVDETEETSSIDSSFIQIDAIDTSFIPDVSA</sequence>
<keyword evidence="4" id="KW-1185">Reference proteome</keyword>
<organism evidence="3 4">
    <name type="scientific">Trichoplax adhaerens</name>
    <name type="common">Trichoplax reptans</name>
    <dbReference type="NCBI Taxonomy" id="10228"/>
    <lineage>
        <taxon>Eukaryota</taxon>
        <taxon>Metazoa</taxon>
        <taxon>Placozoa</taxon>
        <taxon>Uniplacotomia</taxon>
        <taxon>Trichoplacea</taxon>
        <taxon>Trichoplacidae</taxon>
        <taxon>Trichoplax</taxon>
    </lineage>
</organism>
<dbReference type="InterPro" id="IPR006073">
    <property type="entry name" value="GTP-bd"/>
</dbReference>
<evidence type="ECO:0000259" key="2">
    <source>
        <dbReference type="Pfam" id="PF01926"/>
    </source>
</evidence>
<dbReference type="CTD" id="6754442"/>
<gene>
    <name evidence="3" type="ORF">TRIADDRAFT_57168</name>
</gene>
<dbReference type="OrthoDB" id="2386367at2759"/>
<protein>
    <recommendedName>
        <fullName evidence="2">G domain-containing protein</fullName>
    </recommendedName>
</protein>
<feature type="coiled-coil region" evidence="1">
    <location>
        <begin position="786"/>
        <end position="820"/>
    </location>
</feature>
<dbReference type="InParanoid" id="B3S0U0"/>
<dbReference type="InterPro" id="IPR027417">
    <property type="entry name" value="P-loop_NTPase"/>
</dbReference>
<accession>B3S0U0</accession>
<dbReference type="CDD" id="cd00882">
    <property type="entry name" value="Ras_like_GTPase"/>
    <property type="match status" value="1"/>
</dbReference>
<evidence type="ECO:0000256" key="1">
    <source>
        <dbReference type="SAM" id="Coils"/>
    </source>
</evidence>
<feature type="domain" description="G" evidence="2">
    <location>
        <begin position="29"/>
        <end position="140"/>
    </location>
</feature>
<dbReference type="GO" id="GO:0005525">
    <property type="term" value="F:GTP binding"/>
    <property type="evidence" value="ECO:0007669"/>
    <property type="project" value="InterPro"/>
</dbReference>
<dbReference type="Proteomes" id="UP000009022">
    <property type="component" value="Unassembled WGS sequence"/>
</dbReference>
<dbReference type="Gene3D" id="3.40.50.300">
    <property type="entry name" value="P-loop containing nucleotide triphosphate hydrolases"/>
    <property type="match status" value="1"/>
</dbReference>
<evidence type="ECO:0000313" key="3">
    <source>
        <dbReference type="EMBL" id="EDV23704.1"/>
    </source>
</evidence>
<dbReference type="FunFam" id="3.40.50.300:FF:003281">
    <property type="entry name" value="Predicted protein"/>
    <property type="match status" value="1"/>
</dbReference>